<gene>
    <name evidence="2" type="ORF">Pla133_13900</name>
</gene>
<name>A0A518BH56_9BACT</name>
<evidence type="ECO:0000313" key="2">
    <source>
        <dbReference type="EMBL" id="QDU66320.1"/>
    </source>
</evidence>
<feature type="compositionally biased region" description="Basic and acidic residues" evidence="1">
    <location>
        <begin position="1"/>
        <end position="15"/>
    </location>
</feature>
<evidence type="ECO:0000313" key="3">
    <source>
        <dbReference type="Proteomes" id="UP000316921"/>
    </source>
</evidence>
<protein>
    <submittedName>
        <fullName evidence="2">Uncharacterized protein</fullName>
    </submittedName>
</protein>
<reference evidence="2 3" key="1">
    <citation type="submission" date="2019-02" db="EMBL/GenBank/DDBJ databases">
        <title>Deep-cultivation of Planctomycetes and their phenomic and genomic characterization uncovers novel biology.</title>
        <authorList>
            <person name="Wiegand S."/>
            <person name="Jogler M."/>
            <person name="Boedeker C."/>
            <person name="Pinto D."/>
            <person name="Vollmers J."/>
            <person name="Rivas-Marin E."/>
            <person name="Kohn T."/>
            <person name="Peeters S.H."/>
            <person name="Heuer A."/>
            <person name="Rast P."/>
            <person name="Oberbeckmann S."/>
            <person name="Bunk B."/>
            <person name="Jeske O."/>
            <person name="Meyerdierks A."/>
            <person name="Storesund J.E."/>
            <person name="Kallscheuer N."/>
            <person name="Luecker S."/>
            <person name="Lage O.M."/>
            <person name="Pohl T."/>
            <person name="Merkel B.J."/>
            <person name="Hornburger P."/>
            <person name="Mueller R.-W."/>
            <person name="Bruemmer F."/>
            <person name="Labrenz M."/>
            <person name="Spormann A.M."/>
            <person name="Op den Camp H."/>
            <person name="Overmann J."/>
            <person name="Amann R."/>
            <person name="Jetten M.S.M."/>
            <person name="Mascher T."/>
            <person name="Medema M.H."/>
            <person name="Devos D.P."/>
            <person name="Kaster A.-K."/>
            <person name="Ovreas L."/>
            <person name="Rohde M."/>
            <person name="Galperin M.Y."/>
            <person name="Jogler C."/>
        </authorList>
    </citation>
    <scope>NUCLEOTIDE SEQUENCE [LARGE SCALE GENOMIC DNA]</scope>
    <source>
        <strain evidence="2 3">Pla133</strain>
    </source>
</reference>
<organism evidence="2 3">
    <name type="scientific">Engelhardtia mirabilis</name>
    <dbReference type="NCBI Taxonomy" id="2528011"/>
    <lineage>
        <taxon>Bacteria</taxon>
        <taxon>Pseudomonadati</taxon>
        <taxon>Planctomycetota</taxon>
        <taxon>Planctomycetia</taxon>
        <taxon>Planctomycetia incertae sedis</taxon>
        <taxon>Engelhardtia</taxon>
    </lineage>
</organism>
<sequence length="138" mass="15558">MQERVPDTPGHDDSPGGRTDGPPTYSGDDFTLEELIPLEAVCKLLKRRRDTRALRRWVLDGQGGIYLRAVEDGKHLYTTARWVCDFIAATTNRRNDARRASSRKRHESTKRTTSRPSGRTRSVLDKYGLSPEAGSNET</sequence>
<dbReference type="KEGG" id="pbap:Pla133_13900"/>
<proteinExistence type="predicted"/>
<feature type="region of interest" description="Disordered" evidence="1">
    <location>
        <begin position="93"/>
        <end position="138"/>
    </location>
</feature>
<dbReference type="AlphaFoldDB" id="A0A518BH56"/>
<feature type="region of interest" description="Disordered" evidence="1">
    <location>
        <begin position="1"/>
        <end position="29"/>
    </location>
</feature>
<accession>A0A518BH56</accession>
<evidence type="ECO:0000256" key="1">
    <source>
        <dbReference type="SAM" id="MobiDB-lite"/>
    </source>
</evidence>
<dbReference type="EMBL" id="CP036287">
    <property type="protein sequence ID" value="QDU66320.1"/>
    <property type="molecule type" value="Genomic_DNA"/>
</dbReference>
<dbReference type="Proteomes" id="UP000316921">
    <property type="component" value="Chromosome"/>
</dbReference>
<dbReference type="RefSeq" id="WP_145063880.1">
    <property type="nucleotide sequence ID" value="NZ_CP036287.1"/>
</dbReference>
<keyword evidence="3" id="KW-1185">Reference proteome</keyword>